<dbReference type="PANTHER" id="PTHR22725">
    <property type="entry name" value="FATTY ACID-BINDING PROTEIN HOMOLOG 1-RELATED-RELATED"/>
    <property type="match status" value="1"/>
</dbReference>
<dbReference type="SUPFAM" id="SSF50814">
    <property type="entry name" value="Lipocalins"/>
    <property type="match status" value="1"/>
</dbReference>
<evidence type="ECO:0000256" key="4">
    <source>
        <dbReference type="SAM" id="SignalP"/>
    </source>
</evidence>
<dbReference type="PANTHER" id="PTHR22725:SF2">
    <property type="entry name" value="FATTY ACID-BINDING PROTEIN HOMOLOG 1-RELATED"/>
    <property type="match status" value="1"/>
</dbReference>
<keyword evidence="5" id="KW-1185">Reference proteome</keyword>
<organism evidence="5 6">
    <name type="scientific">Caenorhabditis tropicalis</name>
    <dbReference type="NCBI Taxonomy" id="1561998"/>
    <lineage>
        <taxon>Eukaryota</taxon>
        <taxon>Metazoa</taxon>
        <taxon>Ecdysozoa</taxon>
        <taxon>Nematoda</taxon>
        <taxon>Chromadorea</taxon>
        <taxon>Rhabditida</taxon>
        <taxon>Rhabditina</taxon>
        <taxon>Rhabditomorpha</taxon>
        <taxon>Rhabditoidea</taxon>
        <taxon>Rhabditidae</taxon>
        <taxon>Peloderinae</taxon>
        <taxon>Caenorhabditis</taxon>
    </lineage>
</organism>
<dbReference type="STRING" id="1561998.A0A1I7UAG5"/>
<dbReference type="InterPro" id="IPR040094">
    <property type="entry name" value="Lbp1-4"/>
</dbReference>
<dbReference type="InterPro" id="IPR012674">
    <property type="entry name" value="Calycin"/>
</dbReference>
<evidence type="ECO:0000256" key="2">
    <source>
        <dbReference type="ARBA" id="ARBA00022448"/>
    </source>
</evidence>
<dbReference type="PRINTS" id="PR00178">
    <property type="entry name" value="FATTYACIDBP"/>
</dbReference>
<name>A0A1I7UAG5_9PELO</name>
<feature type="chain" id="PRO_5009308641" evidence="4">
    <location>
        <begin position="19"/>
        <end position="170"/>
    </location>
</feature>
<dbReference type="CDD" id="cd00742">
    <property type="entry name" value="FABP"/>
    <property type="match status" value="1"/>
</dbReference>
<evidence type="ECO:0000313" key="6">
    <source>
        <dbReference type="WBParaSite" id="Csp11.Scaffold629.g16504.t1"/>
    </source>
</evidence>
<keyword evidence="3" id="KW-0446">Lipid-binding</keyword>
<dbReference type="WBParaSite" id="Csp11.Scaffold629.g16504.t1">
    <property type="protein sequence ID" value="Csp11.Scaffold629.g16504.t1"/>
    <property type="gene ID" value="Csp11.Scaffold629.g16504"/>
</dbReference>
<dbReference type="eggNOG" id="KOG4015">
    <property type="taxonomic scope" value="Eukaryota"/>
</dbReference>
<keyword evidence="2" id="KW-0813">Transport</keyword>
<comment type="similarity">
    <text evidence="1">Belongs to the calycin superfamily. Fatty-acid binding protein (FABP) family.</text>
</comment>
<evidence type="ECO:0000256" key="1">
    <source>
        <dbReference type="ARBA" id="ARBA00008390"/>
    </source>
</evidence>
<dbReference type="GO" id="GO:0008289">
    <property type="term" value="F:lipid binding"/>
    <property type="evidence" value="ECO:0007669"/>
    <property type="project" value="UniProtKB-KW"/>
</dbReference>
<proteinExistence type="inferred from homology"/>
<dbReference type="Proteomes" id="UP000095282">
    <property type="component" value="Unplaced"/>
</dbReference>
<feature type="signal peptide" evidence="4">
    <location>
        <begin position="1"/>
        <end position="18"/>
    </location>
</feature>
<reference evidence="6" key="1">
    <citation type="submission" date="2016-11" db="UniProtKB">
        <authorList>
            <consortium name="WormBaseParasite"/>
        </authorList>
    </citation>
    <scope>IDENTIFICATION</scope>
</reference>
<sequence length="170" mass="20145">MNASKLLLLVLLATGVNGSNIRSIHTTTTDILPDEFYGTFDLDHTENFHEYLIAKGYDWLTRQFIHLSIHRKIFRRTKNKYLFDYSNLTSKKDTFHKNVRVGRKFDGEGLDGMKHEITFTVKNIHLFEEHKLPGSKVPEEVYEYYFNDHFLIQQATFNGVRGHRFFRRID</sequence>
<evidence type="ECO:0000313" key="5">
    <source>
        <dbReference type="Proteomes" id="UP000095282"/>
    </source>
</evidence>
<evidence type="ECO:0000256" key="3">
    <source>
        <dbReference type="ARBA" id="ARBA00023121"/>
    </source>
</evidence>
<keyword evidence="4" id="KW-0732">Signal</keyword>
<dbReference type="Gene3D" id="2.40.128.20">
    <property type="match status" value="1"/>
</dbReference>
<accession>A0A1I7UAG5</accession>
<dbReference type="InterPro" id="IPR000463">
    <property type="entry name" value="Fatty_acid-bd"/>
</dbReference>
<dbReference type="AlphaFoldDB" id="A0A1I7UAG5"/>
<protein>
    <submittedName>
        <fullName evidence="6">FABP domain-containing protein</fullName>
    </submittedName>
</protein>